<dbReference type="Proteomes" id="UP000320216">
    <property type="component" value="Chromosome"/>
</dbReference>
<dbReference type="OrthoDB" id="151222at2"/>
<keyword evidence="2 6" id="KW-0812">Transmembrane</keyword>
<feature type="transmembrane region" description="Helical" evidence="6">
    <location>
        <begin position="299"/>
        <end position="324"/>
    </location>
</feature>
<feature type="region of interest" description="Disordered" evidence="5">
    <location>
        <begin position="204"/>
        <end position="228"/>
    </location>
</feature>
<protein>
    <submittedName>
        <fullName evidence="7">MFS transporter</fullName>
    </submittedName>
</protein>
<dbReference type="InterPro" id="IPR051788">
    <property type="entry name" value="MFS_Transporter"/>
</dbReference>
<feature type="transmembrane region" description="Helical" evidence="6">
    <location>
        <begin position="21"/>
        <end position="44"/>
    </location>
</feature>
<evidence type="ECO:0000313" key="7">
    <source>
        <dbReference type="EMBL" id="QDZ15725.1"/>
    </source>
</evidence>
<name>A0A5B8M7T3_9MICO</name>
<dbReference type="GO" id="GO:0022857">
    <property type="term" value="F:transmembrane transporter activity"/>
    <property type="evidence" value="ECO:0007669"/>
    <property type="project" value="InterPro"/>
</dbReference>
<dbReference type="GO" id="GO:0016020">
    <property type="term" value="C:membrane"/>
    <property type="evidence" value="ECO:0007669"/>
    <property type="project" value="UniProtKB-SubCell"/>
</dbReference>
<evidence type="ECO:0000313" key="8">
    <source>
        <dbReference type="Proteomes" id="UP000320216"/>
    </source>
</evidence>
<reference evidence="7 8" key="1">
    <citation type="submission" date="2019-07" db="EMBL/GenBank/DDBJ databases">
        <title>Full genome sequence of Humibacter sp. WJ7-1.</title>
        <authorList>
            <person name="Im W.-T."/>
        </authorList>
    </citation>
    <scope>NUCLEOTIDE SEQUENCE [LARGE SCALE GENOMIC DNA]</scope>
    <source>
        <strain evidence="7 8">WJ7-1</strain>
    </source>
</reference>
<feature type="transmembrane region" description="Helical" evidence="6">
    <location>
        <begin position="395"/>
        <end position="414"/>
    </location>
</feature>
<dbReference type="AlphaFoldDB" id="A0A5B8M7T3"/>
<feature type="transmembrane region" description="Helical" evidence="6">
    <location>
        <begin position="269"/>
        <end position="293"/>
    </location>
</feature>
<dbReference type="InterPro" id="IPR011701">
    <property type="entry name" value="MFS"/>
</dbReference>
<organism evidence="7 8">
    <name type="scientific">Humibacter ginsenosidimutans</name>
    <dbReference type="NCBI Taxonomy" id="2599293"/>
    <lineage>
        <taxon>Bacteria</taxon>
        <taxon>Bacillati</taxon>
        <taxon>Actinomycetota</taxon>
        <taxon>Actinomycetes</taxon>
        <taxon>Micrococcales</taxon>
        <taxon>Microbacteriaceae</taxon>
        <taxon>Humibacter</taxon>
    </lineage>
</organism>
<sequence length="474" mass="47924">MFDTIHSVQSPSAGRLRTARASVFALYATAGFLVGTWSGVIPAVARAARVSPGVLGVVIVISSVGIIAGAQVGGRIQQRSGSIGLCVGGLALAAFGAAAVGVSGDAGVLCIAFTIFTFGMGLNDVGMNMQAVLVERAYRRPIMAAFHAFFALGGALGAAAMLGTARLGWGALPQLSLGAVAAVIAVCCVAGGLLRRAEEPRAAVDARSAASTPAPPRSSATPAPPRSSAAAELLDDGVVVGPQGWPDLRADTLPTQRRVPRPRVRMTRVAWTLGLTALLLMCTEGVAIDWSALQLTQAFHAMAGVSAFGYGAFAVSMMVGRLLVDRLAAVVGPATVVRAGSLLGALGLVVVVVSPSLWVTIAGWAMLGLGLCGGVPQVFTAAGNQPHAAIVLSRVLTLGYVGIFAGPALIGLFAQATSVTFAMVVPVGLLLVAVVLAGALRRVPKIGVPARRAARGARRAGGADDVPILGTRRA</sequence>
<dbReference type="Gene3D" id="1.20.1250.20">
    <property type="entry name" value="MFS general substrate transporter like domains"/>
    <property type="match status" value="1"/>
</dbReference>
<dbReference type="SUPFAM" id="SSF103473">
    <property type="entry name" value="MFS general substrate transporter"/>
    <property type="match status" value="1"/>
</dbReference>
<dbReference type="RefSeq" id="WP_146321759.1">
    <property type="nucleotide sequence ID" value="NZ_CP042305.1"/>
</dbReference>
<gene>
    <name evidence="7" type="ORF">FPZ11_14025</name>
</gene>
<feature type="transmembrane region" description="Helical" evidence="6">
    <location>
        <begin position="50"/>
        <end position="70"/>
    </location>
</feature>
<keyword evidence="3 6" id="KW-1133">Transmembrane helix</keyword>
<evidence type="ECO:0000256" key="1">
    <source>
        <dbReference type="ARBA" id="ARBA00004141"/>
    </source>
</evidence>
<feature type="transmembrane region" description="Helical" evidence="6">
    <location>
        <begin position="175"/>
        <end position="194"/>
    </location>
</feature>
<proteinExistence type="predicted"/>
<feature type="transmembrane region" description="Helical" evidence="6">
    <location>
        <begin position="144"/>
        <end position="169"/>
    </location>
</feature>
<dbReference type="PANTHER" id="PTHR23514">
    <property type="entry name" value="BYPASS OF STOP CODON PROTEIN 6"/>
    <property type="match status" value="1"/>
</dbReference>
<dbReference type="EMBL" id="CP042305">
    <property type="protein sequence ID" value="QDZ15725.1"/>
    <property type="molecule type" value="Genomic_DNA"/>
</dbReference>
<evidence type="ECO:0000256" key="4">
    <source>
        <dbReference type="ARBA" id="ARBA00023136"/>
    </source>
</evidence>
<feature type="transmembrane region" description="Helical" evidence="6">
    <location>
        <begin position="82"/>
        <end position="100"/>
    </location>
</feature>
<feature type="transmembrane region" description="Helical" evidence="6">
    <location>
        <begin position="336"/>
        <end position="358"/>
    </location>
</feature>
<evidence type="ECO:0000256" key="6">
    <source>
        <dbReference type="SAM" id="Phobius"/>
    </source>
</evidence>
<evidence type="ECO:0000256" key="5">
    <source>
        <dbReference type="SAM" id="MobiDB-lite"/>
    </source>
</evidence>
<dbReference type="PANTHER" id="PTHR23514:SF13">
    <property type="entry name" value="INNER MEMBRANE PROTEIN YBJJ"/>
    <property type="match status" value="1"/>
</dbReference>
<feature type="transmembrane region" description="Helical" evidence="6">
    <location>
        <begin position="106"/>
        <end position="123"/>
    </location>
</feature>
<feature type="transmembrane region" description="Helical" evidence="6">
    <location>
        <begin position="420"/>
        <end position="440"/>
    </location>
</feature>
<evidence type="ECO:0000256" key="2">
    <source>
        <dbReference type="ARBA" id="ARBA00022692"/>
    </source>
</evidence>
<dbReference type="KEGG" id="huw:FPZ11_14025"/>
<comment type="subcellular location">
    <subcellularLocation>
        <location evidence="1">Membrane</location>
        <topology evidence="1">Multi-pass membrane protein</topology>
    </subcellularLocation>
</comment>
<keyword evidence="8" id="KW-1185">Reference proteome</keyword>
<evidence type="ECO:0000256" key="3">
    <source>
        <dbReference type="ARBA" id="ARBA00022989"/>
    </source>
</evidence>
<accession>A0A5B8M7T3</accession>
<dbReference type="Pfam" id="PF07690">
    <property type="entry name" value="MFS_1"/>
    <property type="match status" value="1"/>
</dbReference>
<feature type="transmembrane region" description="Helical" evidence="6">
    <location>
        <begin position="364"/>
        <end position="383"/>
    </location>
</feature>
<dbReference type="InterPro" id="IPR036259">
    <property type="entry name" value="MFS_trans_sf"/>
</dbReference>
<feature type="compositionally biased region" description="Low complexity" evidence="5">
    <location>
        <begin position="206"/>
        <end position="228"/>
    </location>
</feature>
<keyword evidence="4 6" id="KW-0472">Membrane</keyword>